<feature type="region of interest" description="Disordered" evidence="1">
    <location>
        <begin position="18"/>
        <end position="57"/>
    </location>
</feature>
<proteinExistence type="predicted"/>
<gene>
    <name evidence="2" type="ORF">JCGZ_09609</name>
</gene>
<evidence type="ECO:0000313" key="3">
    <source>
        <dbReference type="Proteomes" id="UP000027138"/>
    </source>
</evidence>
<protein>
    <submittedName>
        <fullName evidence="2">Uncharacterized protein</fullName>
    </submittedName>
</protein>
<evidence type="ECO:0000313" key="2">
    <source>
        <dbReference type="EMBL" id="KDP45360.1"/>
    </source>
</evidence>
<dbReference type="AlphaFoldDB" id="A0A067LKX0"/>
<dbReference type="Proteomes" id="UP000027138">
    <property type="component" value="Unassembled WGS sequence"/>
</dbReference>
<keyword evidence="3" id="KW-1185">Reference proteome</keyword>
<sequence length="114" mass="12961">MSYIDLGVKRVWPDTREHKAKATNARKDNTTEDLAIPGNLSLPQFDSQSSTRKTADVDADKRRYVKTYNIKHKAQSFTLVIRTIKWEVKVITVQVHLVVSPGGSMADSRFQQDN</sequence>
<organism evidence="2 3">
    <name type="scientific">Jatropha curcas</name>
    <name type="common">Barbados nut</name>
    <dbReference type="NCBI Taxonomy" id="180498"/>
    <lineage>
        <taxon>Eukaryota</taxon>
        <taxon>Viridiplantae</taxon>
        <taxon>Streptophyta</taxon>
        <taxon>Embryophyta</taxon>
        <taxon>Tracheophyta</taxon>
        <taxon>Spermatophyta</taxon>
        <taxon>Magnoliopsida</taxon>
        <taxon>eudicotyledons</taxon>
        <taxon>Gunneridae</taxon>
        <taxon>Pentapetalae</taxon>
        <taxon>rosids</taxon>
        <taxon>fabids</taxon>
        <taxon>Malpighiales</taxon>
        <taxon>Euphorbiaceae</taxon>
        <taxon>Crotonoideae</taxon>
        <taxon>Jatropheae</taxon>
        <taxon>Jatropha</taxon>
    </lineage>
</organism>
<evidence type="ECO:0000256" key="1">
    <source>
        <dbReference type="SAM" id="MobiDB-lite"/>
    </source>
</evidence>
<reference evidence="2 3" key="1">
    <citation type="journal article" date="2014" name="PLoS ONE">
        <title>Global Analysis of Gene Expression Profiles in Physic Nut (Jatropha curcas L.) Seedlings Exposed to Salt Stress.</title>
        <authorList>
            <person name="Zhang L."/>
            <person name="Zhang C."/>
            <person name="Wu P."/>
            <person name="Chen Y."/>
            <person name="Li M."/>
            <person name="Jiang H."/>
            <person name="Wu G."/>
        </authorList>
    </citation>
    <scope>NUCLEOTIDE SEQUENCE [LARGE SCALE GENOMIC DNA]</scope>
    <source>
        <strain evidence="3">cv. GZQX0401</strain>
        <tissue evidence="2">Young leaves</tissue>
    </source>
</reference>
<name>A0A067LKX0_JATCU</name>
<feature type="compositionally biased region" description="Polar residues" evidence="1">
    <location>
        <begin position="41"/>
        <end position="52"/>
    </location>
</feature>
<dbReference type="EMBL" id="KK914232">
    <property type="protein sequence ID" value="KDP45360.1"/>
    <property type="molecule type" value="Genomic_DNA"/>
</dbReference>
<accession>A0A067LKX0</accession>